<evidence type="ECO:0000256" key="1">
    <source>
        <dbReference type="SAM" id="MobiDB-lite"/>
    </source>
</evidence>
<feature type="region of interest" description="Disordered" evidence="1">
    <location>
        <begin position="1"/>
        <end position="59"/>
    </location>
</feature>
<protein>
    <submittedName>
        <fullName evidence="2">Uncharacterized protein</fullName>
    </submittedName>
</protein>
<keyword evidence="3" id="KW-1185">Reference proteome</keyword>
<evidence type="ECO:0000313" key="2">
    <source>
        <dbReference type="EMBL" id="KAG9396180.1"/>
    </source>
</evidence>
<organism evidence="2 3">
    <name type="scientific">Carpediemonas membranifera</name>
    <dbReference type="NCBI Taxonomy" id="201153"/>
    <lineage>
        <taxon>Eukaryota</taxon>
        <taxon>Metamonada</taxon>
        <taxon>Carpediemonas-like organisms</taxon>
        <taxon>Carpediemonas</taxon>
    </lineage>
</organism>
<sequence>MVHLESPTRTVKRQDFAVTSPIERQNRLSSTLEQPPRAKNGTSSSPITAEPSPKPHRITRAEIMNTNTFERISMQAPQSPSFISDKERLALQPKGFQAEIAKDKAQKEERRVARGSVRAEVRTRLQGWSESNTAASERMEAKKYDILRRQKERYDNAIANSRRPAKE</sequence>
<proteinExistence type="predicted"/>
<gene>
    <name evidence="2" type="ORF">J8273_2532</name>
</gene>
<dbReference type="Proteomes" id="UP000717585">
    <property type="component" value="Unassembled WGS sequence"/>
</dbReference>
<accession>A0A8J6B138</accession>
<reference evidence="2" key="1">
    <citation type="submission" date="2021-05" db="EMBL/GenBank/DDBJ databases">
        <title>A free-living protist that lacks canonical eukaryotic 1 DNA replication and segregation systems.</title>
        <authorList>
            <person name="Salas-Leiva D.E."/>
            <person name="Tromer E.C."/>
            <person name="Curtis B.A."/>
            <person name="Jerlstrom-Hultqvist J."/>
            <person name="Kolisko M."/>
            <person name="Yi Z."/>
            <person name="Salas-Leiva J.S."/>
            <person name="Gallot-Lavallee L."/>
            <person name="Kops G.J.P.L."/>
            <person name="Archibald J.M."/>
            <person name="Simpson A.G.B."/>
            <person name="Roger A.J."/>
        </authorList>
    </citation>
    <scope>NUCLEOTIDE SEQUENCE</scope>
    <source>
        <strain evidence="2">BICM</strain>
    </source>
</reference>
<name>A0A8J6B138_9EUKA</name>
<evidence type="ECO:0000313" key="3">
    <source>
        <dbReference type="Proteomes" id="UP000717585"/>
    </source>
</evidence>
<dbReference type="AlphaFoldDB" id="A0A8J6B138"/>
<comment type="caution">
    <text evidence="2">The sequence shown here is derived from an EMBL/GenBank/DDBJ whole genome shotgun (WGS) entry which is preliminary data.</text>
</comment>
<dbReference type="EMBL" id="JAHDYR010000007">
    <property type="protein sequence ID" value="KAG9396180.1"/>
    <property type="molecule type" value="Genomic_DNA"/>
</dbReference>